<organism evidence="1 2">
    <name type="scientific">Helicobacter muridarum</name>
    <dbReference type="NCBI Taxonomy" id="216"/>
    <lineage>
        <taxon>Bacteria</taxon>
        <taxon>Pseudomonadati</taxon>
        <taxon>Campylobacterota</taxon>
        <taxon>Epsilonproteobacteria</taxon>
        <taxon>Campylobacterales</taxon>
        <taxon>Helicobacteraceae</taxon>
        <taxon>Helicobacter</taxon>
    </lineage>
</organism>
<dbReference type="EMBL" id="UGJE01000002">
    <property type="protein sequence ID" value="STQ85703.1"/>
    <property type="molecule type" value="Genomic_DNA"/>
</dbReference>
<proteinExistence type="predicted"/>
<name>A0A377PVQ0_9HELI</name>
<protein>
    <submittedName>
        <fullName evidence="1">Uncharacterized protein</fullName>
    </submittedName>
</protein>
<keyword evidence="2" id="KW-1185">Reference proteome</keyword>
<gene>
    <name evidence="1" type="ORF">NCTC12714_00490</name>
</gene>
<accession>A0A377PVQ0</accession>
<sequence>MIKPKRNLNILFITKTKYQNFTYKQTNTLTCSNKKGIL</sequence>
<reference evidence="1 2" key="1">
    <citation type="submission" date="2018-06" db="EMBL/GenBank/DDBJ databases">
        <authorList>
            <consortium name="Pathogen Informatics"/>
            <person name="Doyle S."/>
        </authorList>
    </citation>
    <scope>NUCLEOTIDE SEQUENCE [LARGE SCALE GENOMIC DNA]</scope>
    <source>
        <strain evidence="1 2">NCTC12714</strain>
    </source>
</reference>
<dbReference type="Proteomes" id="UP000255139">
    <property type="component" value="Unassembled WGS sequence"/>
</dbReference>
<evidence type="ECO:0000313" key="1">
    <source>
        <dbReference type="EMBL" id="STQ85703.1"/>
    </source>
</evidence>
<evidence type="ECO:0000313" key="2">
    <source>
        <dbReference type="Proteomes" id="UP000255139"/>
    </source>
</evidence>
<dbReference type="AlphaFoldDB" id="A0A377PVQ0"/>